<keyword evidence="10" id="KW-1185">Reference proteome</keyword>
<dbReference type="PANTHER" id="PTHR43163:SF6">
    <property type="entry name" value="DIPEPTIDE TRANSPORT SYSTEM PERMEASE PROTEIN DPPB-RELATED"/>
    <property type="match status" value="1"/>
</dbReference>
<dbReference type="PROSITE" id="PS50928">
    <property type="entry name" value="ABC_TM1"/>
    <property type="match status" value="1"/>
</dbReference>
<dbReference type="EMBL" id="JBHSDL010000025">
    <property type="protein sequence ID" value="MFC4376222.1"/>
    <property type="molecule type" value="Genomic_DNA"/>
</dbReference>
<comment type="similarity">
    <text evidence="7">Belongs to the binding-protein-dependent transport system permease family.</text>
</comment>
<dbReference type="RefSeq" id="WP_378564569.1">
    <property type="nucleotide sequence ID" value="NZ_JBHSDL010000025.1"/>
</dbReference>
<dbReference type="InterPro" id="IPR035906">
    <property type="entry name" value="MetI-like_sf"/>
</dbReference>
<keyword evidence="2 7" id="KW-0813">Transport</keyword>
<dbReference type="InterPro" id="IPR000515">
    <property type="entry name" value="MetI-like"/>
</dbReference>
<keyword evidence="6 7" id="KW-0472">Membrane</keyword>
<dbReference type="PANTHER" id="PTHR43163">
    <property type="entry name" value="DIPEPTIDE TRANSPORT SYSTEM PERMEASE PROTEIN DPPB-RELATED"/>
    <property type="match status" value="1"/>
</dbReference>
<comment type="subcellular location">
    <subcellularLocation>
        <location evidence="1 7">Cell membrane</location>
        <topology evidence="1 7">Multi-pass membrane protein</topology>
    </subcellularLocation>
</comment>
<dbReference type="CDD" id="cd06261">
    <property type="entry name" value="TM_PBP2"/>
    <property type="match status" value="1"/>
</dbReference>
<keyword evidence="4 7" id="KW-0812">Transmembrane</keyword>
<evidence type="ECO:0000256" key="4">
    <source>
        <dbReference type="ARBA" id="ARBA00022692"/>
    </source>
</evidence>
<evidence type="ECO:0000256" key="3">
    <source>
        <dbReference type="ARBA" id="ARBA00022475"/>
    </source>
</evidence>
<dbReference type="Pfam" id="PF19300">
    <property type="entry name" value="BPD_transp_1_N"/>
    <property type="match status" value="1"/>
</dbReference>
<feature type="transmembrane region" description="Helical" evidence="7">
    <location>
        <begin position="133"/>
        <end position="156"/>
    </location>
</feature>
<name>A0ABV8VKR6_9NOCA</name>
<evidence type="ECO:0000313" key="9">
    <source>
        <dbReference type="EMBL" id="MFC4376222.1"/>
    </source>
</evidence>
<proteinExistence type="inferred from homology"/>
<dbReference type="Proteomes" id="UP001595844">
    <property type="component" value="Unassembled WGS sequence"/>
</dbReference>
<organism evidence="9 10">
    <name type="scientific">Nocardia halotolerans</name>
    <dbReference type="NCBI Taxonomy" id="1755878"/>
    <lineage>
        <taxon>Bacteria</taxon>
        <taxon>Bacillati</taxon>
        <taxon>Actinomycetota</taxon>
        <taxon>Actinomycetes</taxon>
        <taxon>Mycobacteriales</taxon>
        <taxon>Nocardiaceae</taxon>
        <taxon>Nocardia</taxon>
    </lineage>
</organism>
<dbReference type="Gene3D" id="1.10.3720.10">
    <property type="entry name" value="MetI-like"/>
    <property type="match status" value="1"/>
</dbReference>
<keyword evidence="3" id="KW-1003">Cell membrane</keyword>
<keyword evidence="5 7" id="KW-1133">Transmembrane helix</keyword>
<dbReference type="SUPFAM" id="SSF161098">
    <property type="entry name" value="MetI-like"/>
    <property type="match status" value="1"/>
</dbReference>
<evidence type="ECO:0000313" key="10">
    <source>
        <dbReference type="Proteomes" id="UP001595844"/>
    </source>
</evidence>
<feature type="transmembrane region" description="Helical" evidence="7">
    <location>
        <begin position="101"/>
        <end position="121"/>
    </location>
</feature>
<evidence type="ECO:0000256" key="1">
    <source>
        <dbReference type="ARBA" id="ARBA00004651"/>
    </source>
</evidence>
<feature type="domain" description="ABC transmembrane type-1" evidence="8">
    <location>
        <begin position="95"/>
        <end position="303"/>
    </location>
</feature>
<evidence type="ECO:0000256" key="2">
    <source>
        <dbReference type="ARBA" id="ARBA00022448"/>
    </source>
</evidence>
<feature type="transmembrane region" description="Helical" evidence="7">
    <location>
        <begin position="12"/>
        <end position="35"/>
    </location>
</feature>
<accession>A0ABV8VKR6</accession>
<dbReference type="Pfam" id="PF00528">
    <property type="entry name" value="BPD_transp_1"/>
    <property type="match status" value="1"/>
</dbReference>
<gene>
    <name evidence="9" type="ORF">ACFO5K_19170</name>
</gene>
<feature type="transmembrane region" description="Helical" evidence="7">
    <location>
        <begin position="280"/>
        <end position="302"/>
    </location>
</feature>
<feature type="transmembrane region" description="Helical" evidence="7">
    <location>
        <begin position="238"/>
        <end position="260"/>
    </location>
</feature>
<feature type="transmembrane region" description="Helical" evidence="7">
    <location>
        <begin position="176"/>
        <end position="197"/>
    </location>
</feature>
<reference evidence="10" key="1">
    <citation type="journal article" date="2019" name="Int. J. Syst. Evol. Microbiol.">
        <title>The Global Catalogue of Microorganisms (GCM) 10K type strain sequencing project: providing services to taxonomists for standard genome sequencing and annotation.</title>
        <authorList>
            <consortium name="The Broad Institute Genomics Platform"/>
            <consortium name="The Broad Institute Genome Sequencing Center for Infectious Disease"/>
            <person name="Wu L."/>
            <person name="Ma J."/>
        </authorList>
    </citation>
    <scope>NUCLEOTIDE SEQUENCE [LARGE SCALE GENOMIC DNA]</scope>
    <source>
        <strain evidence="10">IBRC-M 10490</strain>
    </source>
</reference>
<evidence type="ECO:0000256" key="5">
    <source>
        <dbReference type="ARBA" id="ARBA00022989"/>
    </source>
</evidence>
<dbReference type="InterPro" id="IPR045621">
    <property type="entry name" value="BPD_transp_1_N"/>
</dbReference>
<protein>
    <submittedName>
        <fullName evidence="9">ABC transporter permease</fullName>
    </submittedName>
</protein>
<evidence type="ECO:0000256" key="6">
    <source>
        <dbReference type="ARBA" id="ARBA00023136"/>
    </source>
</evidence>
<evidence type="ECO:0000256" key="7">
    <source>
        <dbReference type="RuleBase" id="RU363032"/>
    </source>
</evidence>
<evidence type="ECO:0000259" key="8">
    <source>
        <dbReference type="PROSITE" id="PS50928"/>
    </source>
</evidence>
<comment type="caution">
    <text evidence="9">The sequence shown here is derived from an EMBL/GenBank/DDBJ whole genome shotgun (WGS) entry which is preliminary data.</text>
</comment>
<sequence length="313" mass="33148">MILYALRRLGTGLVLAVLVTLIVYLLLSSSFGSIVHGIVGPAASPETIAERTADMGLDRPILVQYLDWLAHAVRGEFGVSYFTSEPVGQAVSSRLSVTMSIVIVALLTTALVSVALGVLAATHSGPIDRFAQAFSLTGTLVPNLLLAIGLVFVLAIELKLLPATGYTQFSEDPGRWAAAITIPVIVLVIHGIANLTAQVRGAMIDELRKDYIRTLRTRGISTRSVVLRHALRNAAGPALTVLSMEFIAMFGGALIIENVFALPGFGSFAFTAALQGDVPVIMGITLFAVALVVGVNLTVDLVNGWLNPKARIH</sequence>